<evidence type="ECO:0000313" key="2">
    <source>
        <dbReference type="Proteomes" id="UP001243375"/>
    </source>
</evidence>
<reference evidence="1" key="1">
    <citation type="submission" date="2023-04" db="EMBL/GenBank/DDBJ databases">
        <title>Draft Genome sequencing of Naganishia species isolated from polar environments using Oxford Nanopore Technology.</title>
        <authorList>
            <person name="Leo P."/>
            <person name="Venkateswaran K."/>
        </authorList>
    </citation>
    <scope>NUCLEOTIDE SEQUENCE</scope>
    <source>
        <strain evidence="1">MNA-CCFEE 5425</strain>
    </source>
</reference>
<evidence type="ECO:0000313" key="1">
    <source>
        <dbReference type="EMBL" id="KAJ9120199.1"/>
    </source>
</evidence>
<name>A0ACC2X9V9_9TREE</name>
<sequence length="137" mass="14951">MERRSAAKRRHVYADLNSSDATSTLTSPTVSAFIPIPPQNERTAHRSNDLPIPPVVNLNIPPAYQQPFNRTPAGNFGSASADRSNGSRGKVLDVTMRNGRKWYRQLALGVGDALRIQPSLNLVSSDAELRAKVIKSS</sequence>
<dbReference type="Proteomes" id="UP001243375">
    <property type="component" value="Unassembled WGS sequence"/>
</dbReference>
<protein>
    <submittedName>
        <fullName evidence="1">Uncharacterized protein</fullName>
    </submittedName>
</protein>
<organism evidence="1 2">
    <name type="scientific">Naganishia vaughanmartiniae</name>
    <dbReference type="NCBI Taxonomy" id="1424756"/>
    <lineage>
        <taxon>Eukaryota</taxon>
        <taxon>Fungi</taxon>
        <taxon>Dikarya</taxon>
        <taxon>Basidiomycota</taxon>
        <taxon>Agaricomycotina</taxon>
        <taxon>Tremellomycetes</taxon>
        <taxon>Filobasidiales</taxon>
        <taxon>Filobasidiaceae</taxon>
        <taxon>Naganishia</taxon>
    </lineage>
</organism>
<proteinExistence type="predicted"/>
<comment type="caution">
    <text evidence="1">The sequence shown here is derived from an EMBL/GenBank/DDBJ whole genome shotgun (WGS) entry which is preliminary data.</text>
</comment>
<gene>
    <name evidence="1" type="ORF">QFC22_003099</name>
</gene>
<keyword evidence="2" id="KW-1185">Reference proteome</keyword>
<accession>A0ACC2X9V9</accession>
<dbReference type="EMBL" id="JASBWU010000007">
    <property type="protein sequence ID" value="KAJ9120199.1"/>
    <property type="molecule type" value="Genomic_DNA"/>
</dbReference>